<organism evidence="1 2">
    <name type="scientific">Eumeta variegata</name>
    <name type="common">Bagworm moth</name>
    <name type="synonym">Eumeta japonica</name>
    <dbReference type="NCBI Taxonomy" id="151549"/>
    <lineage>
        <taxon>Eukaryota</taxon>
        <taxon>Metazoa</taxon>
        <taxon>Ecdysozoa</taxon>
        <taxon>Arthropoda</taxon>
        <taxon>Hexapoda</taxon>
        <taxon>Insecta</taxon>
        <taxon>Pterygota</taxon>
        <taxon>Neoptera</taxon>
        <taxon>Endopterygota</taxon>
        <taxon>Lepidoptera</taxon>
        <taxon>Glossata</taxon>
        <taxon>Ditrysia</taxon>
        <taxon>Tineoidea</taxon>
        <taxon>Psychidae</taxon>
        <taxon>Oiketicinae</taxon>
        <taxon>Eumeta</taxon>
    </lineage>
</organism>
<comment type="caution">
    <text evidence="1">The sequence shown here is derived from an EMBL/GenBank/DDBJ whole genome shotgun (WGS) entry which is preliminary data.</text>
</comment>
<evidence type="ECO:0000313" key="1">
    <source>
        <dbReference type="EMBL" id="GBP14680.1"/>
    </source>
</evidence>
<dbReference type="AlphaFoldDB" id="A0A4C1TM58"/>
<name>A0A4C1TM58_EUMVA</name>
<keyword evidence="2" id="KW-1185">Reference proteome</keyword>
<reference evidence="1 2" key="1">
    <citation type="journal article" date="2019" name="Commun. Biol.">
        <title>The bagworm genome reveals a unique fibroin gene that provides high tensile strength.</title>
        <authorList>
            <person name="Kono N."/>
            <person name="Nakamura H."/>
            <person name="Ohtoshi R."/>
            <person name="Tomita M."/>
            <person name="Numata K."/>
            <person name="Arakawa K."/>
        </authorList>
    </citation>
    <scope>NUCLEOTIDE SEQUENCE [LARGE SCALE GENOMIC DNA]</scope>
</reference>
<evidence type="ECO:0000313" key="2">
    <source>
        <dbReference type="Proteomes" id="UP000299102"/>
    </source>
</evidence>
<dbReference type="Proteomes" id="UP000299102">
    <property type="component" value="Unassembled WGS sequence"/>
</dbReference>
<dbReference type="EMBL" id="BGZK01000066">
    <property type="protein sequence ID" value="GBP14680.1"/>
    <property type="molecule type" value="Genomic_DNA"/>
</dbReference>
<accession>A0A4C1TM58</accession>
<proteinExistence type="predicted"/>
<gene>
    <name evidence="1" type="ORF">EVAR_9590_1</name>
</gene>
<protein>
    <submittedName>
        <fullName evidence="1">Uncharacterized protein</fullName>
    </submittedName>
</protein>
<sequence>MENAQIFQSQHLELQQWLQLRTCEPSISSVTIVVARPARGSFLVDVLPCSKLTHQRATVDYGRPFAPQVSCES</sequence>